<feature type="region of interest" description="Disordered" evidence="9">
    <location>
        <begin position="39"/>
        <end position="64"/>
    </location>
</feature>
<evidence type="ECO:0000313" key="12">
    <source>
        <dbReference type="Proteomes" id="UP000626092"/>
    </source>
</evidence>
<feature type="compositionally biased region" description="Low complexity" evidence="9">
    <location>
        <begin position="318"/>
        <end position="343"/>
    </location>
</feature>
<comment type="catalytic activity">
    <reaction evidence="1">
        <text>S-ubiquitinyl-[E2 ubiquitin-conjugating enzyme]-L-cysteine + [acceptor protein]-L-lysine = [E2 ubiquitin-conjugating enzyme]-L-cysteine + N(6)-ubiquitinyl-[acceptor protein]-L-lysine.</text>
        <dbReference type="EC" id="2.3.2.27"/>
    </reaction>
</comment>
<dbReference type="InterPro" id="IPR013083">
    <property type="entry name" value="Znf_RING/FYVE/PHD"/>
</dbReference>
<dbReference type="PANTHER" id="PTHR15710">
    <property type="entry name" value="E3 UBIQUITIN-PROTEIN LIGASE PRAJA"/>
    <property type="match status" value="1"/>
</dbReference>
<dbReference type="PROSITE" id="PS50089">
    <property type="entry name" value="ZF_RING_2"/>
    <property type="match status" value="1"/>
</dbReference>
<dbReference type="Pfam" id="PF13639">
    <property type="entry name" value="zf-RING_2"/>
    <property type="match status" value="1"/>
</dbReference>
<dbReference type="OrthoDB" id="21204at2759"/>
<evidence type="ECO:0000256" key="7">
    <source>
        <dbReference type="ARBA" id="ARBA00022833"/>
    </source>
</evidence>
<dbReference type="GO" id="GO:0008270">
    <property type="term" value="F:zinc ion binding"/>
    <property type="evidence" value="ECO:0007669"/>
    <property type="project" value="UniProtKB-KW"/>
</dbReference>
<gene>
    <name evidence="11" type="ORF">RHSIM_Rhsim13G0234700</name>
</gene>
<feature type="region of interest" description="Disordered" evidence="9">
    <location>
        <begin position="151"/>
        <end position="182"/>
    </location>
</feature>
<dbReference type="PANTHER" id="PTHR15710:SF22">
    <property type="entry name" value="RING-TYPE E3 UBIQUITIN TRANSFERASE"/>
    <property type="match status" value="1"/>
</dbReference>
<dbReference type="SMART" id="SM00184">
    <property type="entry name" value="RING"/>
    <property type="match status" value="1"/>
</dbReference>
<accession>A0A834G2W8</accession>
<keyword evidence="3" id="KW-0808">Transferase</keyword>
<organism evidence="11 12">
    <name type="scientific">Rhododendron simsii</name>
    <name type="common">Sims's rhododendron</name>
    <dbReference type="NCBI Taxonomy" id="118357"/>
    <lineage>
        <taxon>Eukaryota</taxon>
        <taxon>Viridiplantae</taxon>
        <taxon>Streptophyta</taxon>
        <taxon>Embryophyta</taxon>
        <taxon>Tracheophyta</taxon>
        <taxon>Spermatophyta</taxon>
        <taxon>Magnoliopsida</taxon>
        <taxon>eudicotyledons</taxon>
        <taxon>Gunneridae</taxon>
        <taxon>Pentapetalae</taxon>
        <taxon>asterids</taxon>
        <taxon>Ericales</taxon>
        <taxon>Ericaceae</taxon>
        <taxon>Ericoideae</taxon>
        <taxon>Rhodoreae</taxon>
        <taxon>Rhododendron</taxon>
    </lineage>
</organism>
<evidence type="ECO:0000256" key="8">
    <source>
        <dbReference type="PROSITE-ProRule" id="PRU00175"/>
    </source>
</evidence>
<dbReference type="AlphaFoldDB" id="A0A834G2W8"/>
<dbReference type="GO" id="GO:0005737">
    <property type="term" value="C:cytoplasm"/>
    <property type="evidence" value="ECO:0007669"/>
    <property type="project" value="TreeGrafter"/>
</dbReference>
<dbReference type="Proteomes" id="UP000626092">
    <property type="component" value="Unassembled WGS sequence"/>
</dbReference>
<feature type="region of interest" description="Disordered" evidence="9">
    <location>
        <begin position="317"/>
        <end position="403"/>
    </location>
</feature>
<evidence type="ECO:0000259" key="10">
    <source>
        <dbReference type="PROSITE" id="PS50089"/>
    </source>
</evidence>
<evidence type="ECO:0000313" key="11">
    <source>
        <dbReference type="EMBL" id="KAF7120571.1"/>
    </source>
</evidence>
<feature type="region of interest" description="Disordered" evidence="9">
    <location>
        <begin position="102"/>
        <end position="123"/>
    </location>
</feature>
<dbReference type="InterPro" id="IPR001841">
    <property type="entry name" value="Znf_RING"/>
</dbReference>
<keyword evidence="12" id="KW-1185">Reference proteome</keyword>
<evidence type="ECO:0000256" key="3">
    <source>
        <dbReference type="ARBA" id="ARBA00022679"/>
    </source>
</evidence>
<evidence type="ECO:0000256" key="9">
    <source>
        <dbReference type="SAM" id="MobiDB-lite"/>
    </source>
</evidence>
<keyword evidence="7" id="KW-0862">Zinc</keyword>
<feature type="compositionally biased region" description="Low complexity" evidence="9">
    <location>
        <begin position="357"/>
        <end position="393"/>
    </location>
</feature>
<evidence type="ECO:0000256" key="2">
    <source>
        <dbReference type="ARBA" id="ARBA00012483"/>
    </source>
</evidence>
<evidence type="ECO:0000256" key="1">
    <source>
        <dbReference type="ARBA" id="ARBA00000900"/>
    </source>
</evidence>
<dbReference type="SUPFAM" id="SSF57850">
    <property type="entry name" value="RING/U-box"/>
    <property type="match status" value="1"/>
</dbReference>
<dbReference type="GO" id="GO:0061630">
    <property type="term" value="F:ubiquitin protein ligase activity"/>
    <property type="evidence" value="ECO:0007669"/>
    <property type="project" value="UniProtKB-EC"/>
</dbReference>
<evidence type="ECO:0000256" key="6">
    <source>
        <dbReference type="ARBA" id="ARBA00022786"/>
    </source>
</evidence>
<dbReference type="GO" id="GO:0016567">
    <property type="term" value="P:protein ubiquitination"/>
    <property type="evidence" value="ECO:0007669"/>
    <property type="project" value="TreeGrafter"/>
</dbReference>
<evidence type="ECO:0000256" key="5">
    <source>
        <dbReference type="ARBA" id="ARBA00022771"/>
    </source>
</evidence>
<dbReference type="InterPro" id="IPR039525">
    <property type="entry name" value="RNF126-like_zinc-ribbon"/>
</dbReference>
<dbReference type="Pfam" id="PF14369">
    <property type="entry name" value="Zn_ribbon_19"/>
    <property type="match status" value="1"/>
</dbReference>
<reference evidence="11" key="1">
    <citation type="submission" date="2019-11" db="EMBL/GenBank/DDBJ databases">
        <authorList>
            <person name="Liu Y."/>
            <person name="Hou J."/>
            <person name="Li T.-Q."/>
            <person name="Guan C.-H."/>
            <person name="Wu X."/>
            <person name="Wu H.-Z."/>
            <person name="Ling F."/>
            <person name="Zhang R."/>
            <person name="Shi X.-G."/>
            <person name="Ren J.-P."/>
            <person name="Chen E.-F."/>
            <person name="Sun J.-M."/>
        </authorList>
    </citation>
    <scope>NUCLEOTIDE SEQUENCE</scope>
    <source>
        <strain evidence="11">Adult_tree_wgs_1</strain>
        <tissue evidence="11">Leaves</tissue>
    </source>
</reference>
<protein>
    <recommendedName>
        <fullName evidence="2">RING-type E3 ubiquitin transferase</fullName>
        <ecNumber evidence="2">2.3.2.27</ecNumber>
    </recommendedName>
</protein>
<comment type="caution">
    <text evidence="11">The sequence shown here is derived from an EMBL/GenBank/DDBJ whole genome shotgun (WGS) entry which is preliminary data.</text>
</comment>
<evidence type="ECO:0000256" key="4">
    <source>
        <dbReference type="ARBA" id="ARBA00022723"/>
    </source>
</evidence>
<dbReference type="Gene3D" id="3.30.40.10">
    <property type="entry name" value="Zinc/RING finger domain, C3HC4 (zinc finger)"/>
    <property type="match status" value="1"/>
</dbReference>
<name>A0A834G2W8_RHOSS</name>
<sequence length="403" mass="44561">MDEAAARYWCHMCSQTVNPIIEVEIIKCPLCQGGFVEEMDSTSSGGDQRPFPHDDYFGGEGGTESESDRALSLWAPILLGMISNPHRRRRFRRRLAFDDEAFEEDGSDHDNNSGQRDAETELDRELESIIRRRRRSSATILQLLQGIRAGMLSESDNPERENRDENRDDRDSESSESRDRERVILINPFNQTIIFQGVGGSFDSNNSPNPNHHPIGSLGDYFIGPGLDLLLQHLAENDPNRYGTPPARKEAVEAMPTVKVEEIVLCSVCLDDLEIGTEAKEMPCKHKFHGGCILPWLELHSSCPVCRFQLPSHESKLGSDISRNSSSNSDNHNGDSNNGNESSVGEEGDGDERNGNGRRFSVPLPWPLSLFSSSGNGNSNSSSTTSASSSTNGPRNASHTEEN</sequence>
<keyword evidence="6" id="KW-0833">Ubl conjugation pathway</keyword>
<proteinExistence type="predicted"/>
<dbReference type="EMBL" id="WJXA01000013">
    <property type="protein sequence ID" value="KAF7120571.1"/>
    <property type="molecule type" value="Genomic_DNA"/>
</dbReference>
<feature type="compositionally biased region" description="Basic and acidic residues" evidence="9">
    <location>
        <begin position="108"/>
        <end position="123"/>
    </location>
</feature>
<keyword evidence="5 8" id="KW-0863">Zinc-finger</keyword>
<keyword evidence="4" id="KW-0479">Metal-binding</keyword>
<feature type="domain" description="RING-type" evidence="10">
    <location>
        <begin position="266"/>
        <end position="307"/>
    </location>
</feature>
<dbReference type="FunFam" id="3.30.40.10:FF:000022">
    <property type="entry name" value="E3 ubiquitin-protein ligase RING1-like"/>
    <property type="match status" value="1"/>
</dbReference>
<feature type="compositionally biased region" description="Basic and acidic residues" evidence="9">
    <location>
        <begin position="157"/>
        <end position="182"/>
    </location>
</feature>
<dbReference type="EC" id="2.3.2.27" evidence="2"/>